<keyword evidence="7" id="KW-1185">Reference proteome</keyword>
<feature type="region of interest" description="Disordered" evidence="4">
    <location>
        <begin position="1"/>
        <end position="79"/>
    </location>
</feature>
<dbReference type="KEGG" id="spar:SPRG_08218"/>
<evidence type="ECO:0000256" key="1">
    <source>
        <dbReference type="ARBA" id="ARBA00004123"/>
    </source>
</evidence>
<comment type="similarity">
    <text evidence="2">Belongs to the lin-54 family.</text>
</comment>
<proteinExistence type="inferred from homology"/>
<dbReference type="OMA" id="FCDESCK"/>
<dbReference type="GO" id="GO:0006355">
    <property type="term" value="P:regulation of DNA-templated transcription"/>
    <property type="evidence" value="ECO:0007669"/>
    <property type="project" value="TreeGrafter"/>
</dbReference>
<dbReference type="EMBL" id="KK583224">
    <property type="protein sequence ID" value="KDO26415.1"/>
    <property type="molecule type" value="Genomic_DNA"/>
</dbReference>
<dbReference type="InterPro" id="IPR033467">
    <property type="entry name" value="Tesmin/TSO1-like_CXC"/>
</dbReference>
<keyword evidence="3" id="KW-0539">Nucleus</keyword>
<dbReference type="InterPro" id="IPR028307">
    <property type="entry name" value="Lin-54_fam"/>
</dbReference>
<gene>
    <name evidence="6" type="ORF">SPRG_08218</name>
</gene>
<evidence type="ECO:0000256" key="4">
    <source>
        <dbReference type="SAM" id="MobiDB-lite"/>
    </source>
</evidence>
<reference evidence="6 7" key="1">
    <citation type="journal article" date="2013" name="PLoS Genet.">
        <title>Distinctive expansion of potential virulence genes in the genome of the oomycete fish pathogen Saprolegnia parasitica.</title>
        <authorList>
            <person name="Jiang R.H."/>
            <person name="de Bruijn I."/>
            <person name="Haas B.J."/>
            <person name="Belmonte R."/>
            <person name="Lobach L."/>
            <person name="Christie J."/>
            <person name="van den Ackerveken G."/>
            <person name="Bottin A."/>
            <person name="Bulone V."/>
            <person name="Diaz-Moreno S.M."/>
            <person name="Dumas B."/>
            <person name="Fan L."/>
            <person name="Gaulin E."/>
            <person name="Govers F."/>
            <person name="Grenville-Briggs L.J."/>
            <person name="Horner N.R."/>
            <person name="Levin J.Z."/>
            <person name="Mammella M."/>
            <person name="Meijer H.J."/>
            <person name="Morris P."/>
            <person name="Nusbaum C."/>
            <person name="Oome S."/>
            <person name="Phillips A.J."/>
            <person name="van Rooyen D."/>
            <person name="Rzeszutek E."/>
            <person name="Saraiva M."/>
            <person name="Secombes C.J."/>
            <person name="Seidl M.F."/>
            <person name="Snel B."/>
            <person name="Stassen J.H."/>
            <person name="Sykes S."/>
            <person name="Tripathy S."/>
            <person name="van den Berg H."/>
            <person name="Vega-Arreguin J.C."/>
            <person name="Wawra S."/>
            <person name="Young S.K."/>
            <person name="Zeng Q."/>
            <person name="Dieguez-Uribeondo J."/>
            <person name="Russ C."/>
            <person name="Tyler B.M."/>
            <person name="van West P."/>
        </authorList>
    </citation>
    <scope>NUCLEOTIDE SEQUENCE [LARGE SCALE GENOMIC DNA]</scope>
    <source>
        <strain evidence="6 7">CBS 223.65</strain>
    </source>
</reference>
<comment type="subcellular location">
    <subcellularLocation>
        <location evidence="1">Nucleus</location>
    </subcellularLocation>
</comment>
<dbReference type="STRING" id="695850.A0A067CB47"/>
<accession>A0A067CB47</accession>
<dbReference type="GO" id="GO:0005634">
    <property type="term" value="C:nucleus"/>
    <property type="evidence" value="ECO:0007669"/>
    <property type="project" value="UniProtKB-SubCell"/>
</dbReference>
<dbReference type="PANTHER" id="PTHR12446:SF34">
    <property type="entry name" value="PROTEIN LIN-54 HOMOLOG"/>
    <property type="match status" value="1"/>
</dbReference>
<evidence type="ECO:0000313" key="7">
    <source>
        <dbReference type="Proteomes" id="UP000030745"/>
    </source>
</evidence>
<dbReference type="AlphaFoldDB" id="A0A067CB47"/>
<name>A0A067CB47_SAPPC</name>
<dbReference type="InterPro" id="IPR005172">
    <property type="entry name" value="CRC"/>
</dbReference>
<evidence type="ECO:0000256" key="2">
    <source>
        <dbReference type="ARBA" id="ARBA00007267"/>
    </source>
</evidence>
<evidence type="ECO:0000256" key="3">
    <source>
        <dbReference type="ARBA" id="ARBA00023242"/>
    </source>
</evidence>
<evidence type="ECO:0000313" key="6">
    <source>
        <dbReference type="EMBL" id="KDO26415.1"/>
    </source>
</evidence>
<organism evidence="6 7">
    <name type="scientific">Saprolegnia parasitica (strain CBS 223.65)</name>
    <dbReference type="NCBI Taxonomy" id="695850"/>
    <lineage>
        <taxon>Eukaryota</taxon>
        <taxon>Sar</taxon>
        <taxon>Stramenopiles</taxon>
        <taxon>Oomycota</taxon>
        <taxon>Saprolegniomycetes</taxon>
        <taxon>Saprolegniales</taxon>
        <taxon>Saprolegniaceae</taxon>
        <taxon>Saprolegnia</taxon>
    </lineage>
</organism>
<protein>
    <recommendedName>
        <fullName evidence="5">CRC domain-containing protein</fullName>
    </recommendedName>
</protein>
<sequence>MAETTEVDLLADWHGAESPAARRHAHSKEATTPAGYSPSSFFRSPYSCKKKEAEKSHTTPVRTRKRSWMDDKHQQPHDGRASAYMLSPFSDWKIDDHEKGQFRFLMSPIKTTAEQDHQSFFSFAHSLPPIVDVSTLDEAASPALSTRLAPLTPVLLGSLTKIMPPFRQDMTPDTDTECPRIVAQRLDFDCSPSSAFATSFPNFQASTSATPGRLHRAESAPGSATVIQLSSTLSTQQSLKSINDSLRKTTKNAKAVRALSENNLSHNMRLALPTPPTTAPRKPKVLLRDIDSVTKRLDMNDVDDVKVEEPVVATVAKKLRLSAPTVRIKHEVPAPPPPPKKRNPCNCKKSKCLKLYCECFASGGFCDESCKCVGCANTPSSEPLRTDAINATLERNPNAFQPKIKKEVAATPTHHNGCHCKKSFCQKKYCECFQAGVPCGDNCKCIDCKNQPGGCAQQLLDRRRRPSTRHRRRWCVT</sequence>
<dbReference type="VEuPathDB" id="FungiDB:SPRG_08218"/>
<dbReference type="RefSeq" id="XP_012202852.1">
    <property type="nucleotide sequence ID" value="XM_012347462.1"/>
</dbReference>
<dbReference type="PROSITE" id="PS51634">
    <property type="entry name" value="CRC"/>
    <property type="match status" value="1"/>
</dbReference>
<feature type="compositionally biased region" description="Low complexity" evidence="4">
    <location>
        <begin position="36"/>
        <end position="47"/>
    </location>
</feature>
<feature type="compositionally biased region" description="Basic and acidic residues" evidence="4">
    <location>
        <begin position="67"/>
        <end position="79"/>
    </location>
</feature>
<feature type="domain" description="CRC" evidence="5">
    <location>
        <begin position="341"/>
        <end position="453"/>
    </location>
</feature>
<dbReference type="PANTHER" id="PTHR12446">
    <property type="entry name" value="TESMIN/TSO1-RELATED"/>
    <property type="match status" value="1"/>
</dbReference>
<dbReference type="GeneID" id="24130450"/>
<dbReference type="OrthoDB" id="6283463at2759"/>
<evidence type="ECO:0000259" key="5">
    <source>
        <dbReference type="PROSITE" id="PS51634"/>
    </source>
</evidence>
<dbReference type="SMART" id="SM01114">
    <property type="entry name" value="CXC"/>
    <property type="match status" value="2"/>
</dbReference>
<dbReference type="Pfam" id="PF03638">
    <property type="entry name" value="TCR"/>
    <property type="match status" value="2"/>
</dbReference>
<dbReference type="Proteomes" id="UP000030745">
    <property type="component" value="Unassembled WGS sequence"/>
</dbReference>